<dbReference type="Pfam" id="PF00491">
    <property type="entry name" value="Arginase"/>
    <property type="match status" value="1"/>
</dbReference>
<accession>A0ABY7TJZ1</accession>
<keyword evidence="1" id="KW-0479">Metal-binding</keyword>
<protein>
    <submittedName>
        <fullName evidence="4">Arginase family protein</fullName>
    </submittedName>
</protein>
<name>A0ABY7TJZ1_9SPHN</name>
<evidence type="ECO:0000313" key="4">
    <source>
        <dbReference type="EMBL" id="WCT73548.1"/>
    </source>
</evidence>
<evidence type="ECO:0000256" key="1">
    <source>
        <dbReference type="ARBA" id="ARBA00022723"/>
    </source>
</evidence>
<gene>
    <name evidence="4" type="ORF">PQ455_18385</name>
</gene>
<evidence type="ECO:0000256" key="2">
    <source>
        <dbReference type="ARBA" id="ARBA00022801"/>
    </source>
</evidence>
<organism evidence="4 5">
    <name type="scientific">Sphingomonas naphthae</name>
    <dbReference type="NCBI Taxonomy" id="1813468"/>
    <lineage>
        <taxon>Bacteria</taxon>
        <taxon>Pseudomonadati</taxon>
        <taxon>Pseudomonadota</taxon>
        <taxon>Alphaproteobacteria</taxon>
        <taxon>Sphingomonadales</taxon>
        <taxon>Sphingomonadaceae</taxon>
        <taxon>Sphingomonas</taxon>
    </lineage>
</organism>
<dbReference type="Gene3D" id="3.40.800.10">
    <property type="entry name" value="Ureohydrolase domain"/>
    <property type="match status" value="1"/>
</dbReference>
<proteinExistence type="inferred from homology"/>
<dbReference type="SUPFAM" id="SSF52768">
    <property type="entry name" value="Arginase/deacetylase"/>
    <property type="match status" value="1"/>
</dbReference>
<dbReference type="InterPro" id="IPR023696">
    <property type="entry name" value="Ureohydrolase_dom_sf"/>
</dbReference>
<comment type="similarity">
    <text evidence="3">Belongs to the arginase family.</text>
</comment>
<dbReference type="InterPro" id="IPR006035">
    <property type="entry name" value="Ureohydrolase"/>
</dbReference>
<evidence type="ECO:0000313" key="5">
    <source>
        <dbReference type="Proteomes" id="UP001220395"/>
    </source>
</evidence>
<reference evidence="4 5" key="1">
    <citation type="submission" date="2023-02" db="EMBL/GenBank/DDBJ databases">
        <title>Genome sequence of Sphingomonas naphthae.</title>
        <authorList>
            <person name="Kim S."/>
            <person name="Heo J."/>
            <person name="Kwon S.-W."/>
        </authorList>
    </citation>
    <scope>NUCLEOTIDE SEQUENCE [LARGE SCALE GENOMIC DNA]</scope>
    <source>
        <strain evidence="4 5">KACC 18716</strain>
    </source>
</reference>
<evidence type="ECO:0000256" key="3">
    <source>
        <dbReference type="PROSITE-ProRule" id="PRU00742"/>
    </source>
</evidence>
<dbReference type="PANTHER" id="PTHR11358:SF26">
    <property type="entry name" value="GUANIDINO ACID HYDROLASE, MITOCHONDRIAL"/>
    <property type="match status" value="1"/>
</dbReference>
<dbReference type="Proteomes" id="UP001220395">
    <property type="component" value="Chromosome"/>
</dbReference>
<dbReference type="PIRSF" id="PIRSF036979">
    <property type="entry name" value="Arginase"/>
    <property type="match status" value="1"/>
</dbReference>
<dbReference type="PROSITE" id="PS51409">
    <property type="entry name" value="ARGINASE_2"/>
    <property type="match status" value="1"/>
</dbReference>
<keyword evidence="2" id="KW-0378">Hydrolase</keyword>
<sequence length="307" mass="32151">MTSPTFIGLPRADLAALDSPSAVVLGAAEASPYVKGVASHAAKAPAALRAASMQFAGSLAQYDFDIDQTFFPAKGEHRGMVDAGDVTTTTYDAEGNRAAIEAAVRRVLTAGAVPIMLGGDDSVPIPTIAAFADEGRLTILQVDAHVDWADVIRGNAYGYGSPMRRAAEMAHVTGMVQVGIRGLGSGEKWQHDDARNWGSHIVTSYDWHDRGPAAALDHIPAGGRVFISIDCDGIDPAVLPAVNMPTPGGLSYEDMIRLVRGVAAKATIAGLALVEYVPERDDTHRLSGLVAARLATAIMGLAVAQRE</sequence>
<dbReference type="RefSeq" id="WP_273687856.1">
    <property type="nucleotide sequence ID" value="NZ_CP117411.1"/>
</dbReference>
<keyword evidence="5" id="KW-1185">Reference proteome</keyword>
<dbReference type="PANTHER" id="PTHR11358">
    <property type="entry name" value="ARGINASE/AGMATINASE"/>
    <property type="match status" value="1"/>
</dbReference>
<dbReference type="EMBL" id="CP117411">
    <property type="protein sequence ID" value="WCT73548.1"/>
    <property type="molecule type" value="Genomic_DNA"/>
</dbReference>